<proteinExistence type="predicted"/>
<dbReference type="Proteomes" id="UP000494256">
    <property type="component" value="Unassembled WGS sequence"/>
</dbReference>
<gene>
    <name evidence="1" type="ORF">APLA_LOCUS3256</name>
</gene>
<dbReference type="EMBL" id="CADEBD010000279">
    <property type="protein sequence ID" value="CAB3227774.1"/>
    <property type="molecule type" value="Genomic_DNA"/>
</dbReference>
<reference evidence="1 2" key="1">
    <citation type="submission" date="2020-04" db="EMBL/GenBank/DDBJ databases">
        <authorList>
            <person name="Wallbank WR R."/>
            <person name="Pardo Diaz C."/>
            <person name="Kozak K."/>
            <person name="Martin S."/>
            <person name="Jiggins C."/>
            <person name="Moest M."/>
            <person name="Warren A I."/>
            <person name="Byers J.R.P. K."/>
            <person name="Montejo-Kovacevich G."/>
            <person name="Yen C E."/>
        </authorList>
    </citation>
    <scope>NUCLEOTIDE SEQUENCE [LARGE SCALE GENOMIC DNA]</scope>
</reference>
<dbReference type="InterPro" id="IPR012337">
    <property type="entry name" value="RNaseH-like_sf"/>
</dbReference>
<comment type="caution">
    <text evidence="1">The sequence shown here is derived from an EMBL/GenBank/DDBJ whole genome shotgun (WGS) entry which is preliminary data.</text>
</comment>
<dbReference type="OrthoDB" id="6880011at2759"/>
<protein>
    <submittedName>
        <fullName evidence="1">Uncharacterized protein</fullName>
    </submittedName>
</protein>
<dbReference type="PANTHER" id="PTHR37162:SF10">
    <property type="entry name" value="DUF4371 DOMAIN-CONTAINING PROTEIN"/>
    <property type="match status" value="1"/>
</dbReference>
<accession>A0A8S0Z4H8</accession>
<evidence type="ECO:0000313" key="2">
    <source>
        <dbReference type="Proteomes" id="UP000494256"/>
    </source>
</evidence>
<evidence type="ECO:0000313" key="1">
    <source>
        <dbReference type="EMBL" id="CAB3227774.1"/>
    </source>
</evidence>
<dbReference type="AlphaFoldDB" id="A0A8S0Z4H8"/>
<organism evidence="1 2">
    <name type="scientific">Arctia plantaginis</name>
    <name type="common">Wood tiger moth</name>
    <name type="synonym">Phalaena plantaginis</name>
    <dbReference type="NCBI Taxonomy" id="874455"/>
    <lineage>
        <taxon>Eukaryota</taxon>
        <taxon>Metazoa</taxon>
        <taxon>Ecdysozoa</taxon>
        <taxon>Arthropoda</taxon>
        <taxon>Hexapoda</taxon>
        <taxon>Insecta</taxon>
        <taxon>Pterygota</taxon>
        <taxon>Neoptera</taxon>
        <taxon>Endopterygota</taxon>
        <taxon>Lepidoptera</taxon>
        <taxon>Glossata</taxon>
        <taxon>Ditrysia</taxon>
        <taxon>Noctuoidea</taxon>
        <taxon>Erebidae</taxon>
        <taxon>Arctiinae</taxon>
        <taxon>Arctia</taxon>
    </lineage>
</organism>
<name>A0A8S0Z4H8_ARCPL</name>
<sequence length="243" mass="27411">MTCSRTKVTAIVTGVLSPHSSMKIIDDLKSISSVSVSCDASNHGATKLIPVLVQYFDYRGEGIKSKILDIETVSDQTAATLVSLVSDQLQKYKITEKCIAFSGDNCIKNFGGRERAGTNNMFFKLKQKLGKVIIGIGCPAHVLNNGVHHGCDILPIEVELIIVKIYNHFSTYTVRTEKLRQFCNDIGMEYTQLQSHSKTRWLSLFPAIEKLLKYHEPLKEYFFTLDKPPQYIMQFFNNEYAEG</sequence>
<dbReference type="PANTHER" id="PTHR37162">
    <property type="entry name" value="HAT FAMILY DIMERISATION DOMAINCONTAINING PROTEIN-RELATED"/>
    <property type="match status" value="1"/>
</dbReference>
<dbReference type="SUPFAM" id="SSF53098">
    <property type="entry name" value="Ribonuclease H-like"/>
    <property type="match status" value="1"/>
</dbReference>